<feature type="chain" id="PRO_5043118591" evidence="8">
    <location>
        <begin position="20"/>
        <end position="681"/>
    </location>
</feature>
<dbReference type="Pfam" id="PF01431">
    <property type="entry name" value="Peptidase_M13"/>
    <property type="match status" value="1"/>
</dbReference>
<dbReference type="eggNOG" id="COG3590">
    <property type="taxonomic scope" value="Bacteria"/>
</dbReference>
<dbReference type="Pfam" id="PF05649">
    <property type="entry name" value="Peptidase_M13_N"/>
    <property type="match status" value="1"/>
</dbReference>
<protein>
    <submittedName>
        <fullName evidence="11">Neutral endopeptidase</fullName>
        <ecNumber evidence="11">3.4.24.-</ecNumber>
    </submittedName>
</protein>
<dbReference type="PANTHER" id="PTHR11733">
    <property type="entry name" value="ZINC METALLOPROTEASE FAMILY M13 NEPRILYSIN-RELATED"/>
    <property type="match status" value="1"/>
</dbReference>
<keyword evidence="3" id="KW-0645">Protease</keyword>
<evidence type="ECO:0000256" key="3">
    <source>
        <dbReference type="ARBA" id="ARBA00022670"/>
    </source>
</evidence>
<evidence type="ECO:0000256" key="4">
    <source>
        <dbReference type="ARBA" id="ARBA00022723"/>
    </source>
</evidence>
<dbReference type="GO" id="GO:0046872">
    <property type="term" value="F:metal ion binding"/>
    <property type="evidence" value="ECO:0007669"/>
    <property type="project" value="UniProtKB-KW"/>
</dbReference>
<organism evidence="11 12">
    <name type="scientific">Porphyromonas crevioricanis</name>
    <dbReference type="NCBI Taxonomy" id="393921"/>
    <lineage>
        <taxon>Bacteria</taxon>
        <taxon>Pseudomonadati</taxon>
        <taxon>Bacteroidota</taxon>
        <taxon>Bacteroidia</taxon>
        <taxon>Bacteroidales</taxon>
        <taxon>Porphyromonadaceae</taxon>
        <taxon>Porphyromonas</taxon>
    </lineage>
</organism>
<accession>A0A0A2FFP0</accession>
<evidence type="ECO:0000256" key="2">
    <source>
        <dbReference type="ARBA" id="ARBA00007357"/>
    </source>
</evidence>
<dbReference type="GO" id="GO:0005886">
    <property type="term" value="C:plasma membrane"/>
    <property type="evidence" value="ECO:0007669"/>
    <property type="project" value="TreeGrafter"/>
</dbReference>
<dbReference type="GO" id="GO:0004222">
    <property type="term" value="F:metalloendopeptidase activity"/>
    <property type="evidence" value="ECO:0007669"/>
    <property type="project" value="InterPro"/>
</dbReference>
<dbReference type="SUPFAM" id="SSF55486">
    <property type="entry name" value="Metalloproteases ('zincins'), catalytic domain"/>
    <property type="match status" value="1"/>
</dbReference>
<dbReference type="GO" id="GO:0016485">
    <property type="term" value="P:protein processing"/>
    <property type="evidence" value="ECO:0007669"/>
    <property type="project" value="TreeGrafter"/>
</dbReference>
<feature type="domain" description="Peptidase M13 C-terminal" evidence="9">
    <location>
        <begin position="477"/>
        <end position="678"/>
    </location>
</feature>
<dbReference type="PROSITE" id="PS51257">
    <property type="entry name" value="PROKAR_LIPOPROTEIN"/>
    <property type="match status" value="1"/>
</dbReference>
<keyword evidence="12" id="KW-1185">Reference proteome</keyword>
<evidence type="ECO:0000256" key="8">
    <source>
        <dbReference type="SAM" id="SignalP"/>
    </source>
</evidence>
<reference evidence="11 12" key="1">
    <citation type="submission" date="2018-06" db="EMBL/GenBank/DDBJ databases">
        <authorList>
            <consortium name="Pathogen Informatics"/>
            <person name="Doyle S."/>
        </authorList>
    </citation>
    <scope>NUCLEOTIDE SEQUENCE [LARGE SCALE GENOMIC DNA]</scope>
    <source>
        <strain evidence="11 12">NCTC12858</strain>
    </source>
</reference>
<dbReference type="EC" id="3.4.24.-" evidence="11"/>
<keyword evidence="5 11" id="KW-0378">Hydrolase</keyword>
<dbReference type="AlphaFoldDB" id="A0A0A2FFP0"/>
<sequence length="681" mass="76995">MKKTNVLLAMATGCTLVLGACSGKTGQQAEKVPAIDPTAMDTTVTPQDDFFRYANGGWMAKNPLKPEDSRYGSFDVLRDSTEARIHRIVEKYSSTKQKPGTNEYRMATLYAQAMDSTKRNSDGAEPIKEDLKEIEAITDKAMLGKLAGKWDKQGASTFFGSGVAADMKNSKMNMMHIAQISLTMGDKSYYTDDSEPHKAYRQAYLDYFKELAKLSGYEQSVAERIANNMLKVETELAKISLSSVELRDPIANYNKLNVADFVASHKAFDWNAYLAERNLSDLKEWDVMQPAYFEKFDKWFDAAPLEEIKDFLLAGVMNDAAGYLSDDFGIAQFNFFGKTLSGTTERKASWKRAVSTIEAVLGEALGQIYVKEYFSAEAKSKMLVLVENLRKALSQRINGLEWMSDSTKMRAQDKLNSFTVKIGYPDKWKDYSKLDIKEDNYYANIKRAIQFEQDYEMSQLGKEVDKTRWHMSPQTVNAYYEPSSNEICFPAGILQPPFFNIDADDPVNYGAIGVVIGHEMTHGFDDQGRLFDKDGNMLDWWIKTDSEKFEAATKKLVSQFDDIVVADGVHANGALTLGENIADQGGLMIAYMAMKEAMKDKKAEVIDGLSPEQRFFIGYARVWGQNIRKEAALRLTTIDVHSLGEYRVNQTLRNIDAFYEAFNVRPEHKMYLSPEDRVLVW</sequence>
<dbReference type="PROSITE" id="PS51885">
    <property type="entry name" value="NEPRILYSIN"/>
    <property type="match status" value="1"/>
</dbReference>
<dbReference type="InterPro" id="IPR000718">
    <property type="entry name" value="Peptidase_M13"/>
</dbReference>
<dbReference type="PRINTS" id="PR00786">
    <property type="entry name" value="NEPRILYSIN"/>
</dbReference>
<evidence type="ECO:0000256" key="5">
    <source>
        <dbReference type="ARBA" id="ARBA00022801"/>
    </source>
</evidence>
<keyword evidence="8" id="KW-0732">Signal</keyword>
<evidence type="ECO:0000313" key="12">
    <source>
        <dbReference type="Proteomes" id="UP000249300"/>
    </source>
</evidence>
<feature type="domain" description="Peptidase M13 N-terminal" evidence="10">
    <location>
        <begin position="46"/>
        <end position="425"/>
    </location>
</feature>
<keyword evidence="7" id="KW-0482">Metalloprotease</keyword>
<comment type="similarity">
    <text evidence="2">Belongs to the peptidase M13 family.</text>
</comment>
<dbReference type="RefSeq" id="WP_023939464.1">
    <property type="nucleotide sequence ID" value="NZ_JQJB01000013.1"/>
</dbReference>
<dbReference type="CDD" id="cd08662">
    <property type="entry name" value="M13"/>
    <property type="match status" value="1"/>
</dbReference>
<keyword evidence="4" id="KW-0479">Metal-binding</keyword>
<proteinExistence type="inferred from homology"/>
<dbReference type="InterPro" id="IPR018497">
    <property type="entry name" value="Peptidase_M13_C"/>
</dbReference>
<dbReference type="Proteomes" id="UP000249300">
    <property type="component" value="Chromosome 1"/>
</dbReference>
<dbReference type="Gene3D" id="3.40.390.10">
    <property type="entry name" value="Collagenase (Catalytic Domain)"/>
    <property type="match status" value="1"/>
</dbReference>
<dbReference type="InterPro" id="IPR008753">
    <property type="entry name" value="Peptidase_M13_N"/>
</dbReference>
<dbReference type="MEROPS" id="M13.009"/>
<evidence type="ECO:0000259" key="9">
    <source>
        <dbReference type="Pfam" id="PF01431"/>
    </source>
</evidence>
<name>A0A0A2FFP0_9PORP</name>
<dbReference type="KEGG" id="pcre:NCTC12858_01305"/>
<dbReference type="EMBL" id="LS483447">
    <property type="protein sequence ID" value="SQH73445.1"/>
    <property type="molecule type" value="Genomic_DNA"/>
</dbReference>
<feature type="signal peptide" evidence="8">
    <location>
        <begin position="1"/>
        <end position="19"/>
    </location>
</feature>
<comment type="cofactor">
    <cofactor evidence="1">
        <name>Zn(2+)</name>
        <dbReference type="ChEBI" id="CHEBI:29105"/>
    </cofactor>
</comment>
<evidence type="ECO:0000256" key="6">
    <source>
        <dbReference type="ARBA" id="ARBA00022833"/>
    </source>
</evidence>
<evidence type="ECO:0000256" key="7">
    <source>
        <dbReference type="ARBA" id="ARBA00023049"/>
    </source>
</evidence>
<dbReference type="InterPro" id="IPR024079">
    <property type="entry name" value="MetalloPept_cat_dom_sf"/>
</dbReference>
<dbReference type="STRING" id="393921.HQ45_09615"/>
<evidence type="ECO:0000256" key="1">
    <source>
        <dbReference type="ARBA" id="ARBA00001947"/>
    </source>
</evidence>
<evidence type="ECO:0000313" key="11">
    <source>
        <dbReference type="EMBL" id="SQH73445.1"/>
    </source>
</evidence>
<keyword evidence="6" id="KW-0862">Zinc</keyword>
<dbReference type="PANTHER" id="PTHR11733:SF167">
    <property type="entry name" value="FI17812P1-RELATED"/>
    <property type="match status" value="1"/>
</dbReference>
<gene>
    <name evidence="11" type="primary">pepO</name>
    <name evidence="11" type="ORF">NCTC12858_01305</name>
</gene>
<evidence type="ECO:0000259" key="10">
    <source>
        <dbReference type="Pfam" id="PF05649"/>
    </source>
</evidence>
<dbReference type="InterPro" id="IPR042089">
    <property type="entry name" value="Peptidase_M13_dom_2"/>
</dbReference>
<dbReference type="Gene3D" id="1.10.1380.10">
    <property type="entry name" value="Neutral endopeptidase , domain2"/>
    <property type="match status" value="1"/>
</dbReference>